<comment type="caution">
    <text evidence="2">The sequence shown here is derived from an EMBL/GenBank/DDBJ whole genome shotgun (WGS) entry which is preliminary data.</text>
</comment>
<protein>
    <submittedName>
        <fullName evidence="2">Beta-lactamase family protein</fullName>
    </submittedName>
</protein>
<accession>A0ABM9FYH2</accession>
<dbReference type="SUPFAM" id="SSF56601">
    <property type="entry name" value="beta-lactamase/transpeptidase-like"/>
    <property type="match status" value="2"/>
</dbReference>
<dbReference type="EMBL" id="CALYLO010000001">
    <property type="protein sequence ID" value="CAH8244281.1"/>
    <property type="molecule type" value="Genomic_DNA"/>
</dbReference>
<evidence type="ECO:0000313" key="3">
    <source>
        <dbReference type="Proteomes" id="UP001154322"/>
    </source>
</evidence>
<reference evidence="2" key="1">
    <citation type="submission" date="2022-06" db="EMBL/GenBank/DDBJ databases">
        <authorList>
            <person name="Dietemann V."/>
            <person name="Ory F."/>
            <person name="Dainat B."/>
            <person name="Oberhansli S."/>
        </authorList>
    </citation>
    <scope>NUCLEOTIDE SEQUENCE</scope>
    <source>
        <strain evidence="2">Ena-SAMPLE-TAB-26-04-2022-14:26:32:270-5432</strain>
    </source>
</reference>
<evidence type="ECO:0000313" key="2">
    <source>
        <dbReference type="EMBL" id="CAH8244281.1"/>
    </source>
</evidence>
<sequence length="239" mass="25376">MLALAAIMAFGPPAAAKGSDSNGTKPQATRFGPGDLKEVEAFADAFFASDSFRSSGAPGAVVAIVTDNQVLLDKGYGMANAEKRIPMTADTVVRSAMAIGYDSSGEAIAPYAYTPTAAPHGSMHSASRDMTRFMMAHLNGGGLDGHRLLSGAAAKEMRRFQYAIHPKKPNMTYGFEAALHPLHNGRHVIEKALGLFGPDTVPGTDGRIDVRAADPLLRQEAAYMLYHAFQGLYREGGVF</sequence>
<dbReference type="PANTHER" id="PTHR43283">
    <property type="entry name" value="BETA-LACTAMASE-RELATED"/>
    <property type="match status" value="1"/>
</dbReference>
<keyword evidence="3" id="KW-1185">Reference proteome</keyword>
<dbReference type="RefSeq" id="WP_249725496.1">
    <property type="nucleotide sequence ID" value="NZ_AP031286.1"/>
</dbReference>
<dbReference type="Pfam" id="PF00144">
    <property type="entry name" value="Beta-lactamase"/>
    <property type="match status" value="1"/>
</dbReference>
<gene>
    <name evidence="2" type="ORF">WJ0W_001519</name>
</gene>
<feature type="domain" description="Beta-lactamase-related" evidence="1">
    <location>
        <begin position="54"/>
        <end position="95"/>
    </location>
</feature>
<dbReference type="InterPro" id="IPR050789">
    <property type="entry name" value="Diverse_Enzym_Activities"/>
</dbReference>
<organism evidence="2 3">
    <name type="scientific">Paenibacillus melissococcoides</name>
    <dbReference type="NCBI Taxonomy" id="2912268"/>
    <lineage>
        <taxon>Bacteria</taxon>
        <taxon>Bacillati</taxon>
        <taxon>Bacillota</taxon>
        <taxon>Bacilli</taxon>
        <taxon>Bacillales</taxon>
        <taxon>Paenibacillaceae</taxon>
        <taxon>Paenibacillus</taxon>
    </lineage>
</organism>
<name>A0ABM9FYH2_9BACL</name>
<dbReference type="InterPro" id="IPR001466">
    <property type="entry name" value="Beta-lactam-related"/>
</dbReference>
<dbReference type="InterPro" id="IPR012338">
    <property type="entry name" value="Beta-lactam/transpept-like"/>
</dbReference>
<evidence type="ECO:0000259" key="1">
    <source>
        <dbReference type="Pfam" id="PF00144"/>
    </source>
</evidence>
<dbReference type="Gene3D" id="3.40.710.10">
    <property type="entry name" value="DD-peptidase/beta-lactamase superfamily"/>
    <property type="match status" value="2"/>
</dbReference>
<dbReference type="Proteomes" id="UP001154322">
    <property type="component" value="Unassembled WGS sequence"/>
</dbReference>
<proteinExistence type="predicted"/>